<feature type="non-terminal residue" evidence="2">
    <location>
        <position position="137"/>
    </location>
</feature>
<dbReference type="EMBL" id="GEDC01005956">
    <property type="protein sequence ID" value="JAS31342.1"/>
    <property type="molecule type" value="Transcribed_RNA"/>
</dbReference>
<feature type="region of interest" description="Disordered" evidence="1">
    <location>
        <begin position="48"/>
        <end position="68"/>
    </location>
</feature>
<reference evidence="2" key="1">
    <citation type="submission" date="2015-12" db="EMBL/GenBank/DDBJ databases">
        <title>De novo transcriptome assembly of four potential Pierce s Disease insect vectors from Arizona vineyards.</title>
        <authorList>
            <person name="Tassone E.E."/>
        </authorList>
    </citation>
    <scope>NUCLEOTIDE SEQUENCE</scope>
</reference>
<proteinExistence type="predicted"/>
<gene>
    <name evidence="2" type="ORF">g.45151</name>
</gene>
<evidence type="ECO:0000313" key="2">
    <source>
        <dbReference type="EMBL" id="JAS31342.1"/>
    </source>
</evidence>
<evidence type="ECO:0000256" key="1">
    <source>
        <dbReference type="SAM" id="MobiDB-lite"/>
    </source>
</evidence>
<feature type="non-terminal residue" evidence="2">
    <location>
        <position position="1"/>
    </location>
</feature>
<protein>
    <submittedName>
        <fullName evidence="2">Uncharacterized protein</fullName>
    </submittedName>
</protein>
<dbReference type="AlphaFoldDB" id="A0A1B6E081"/>
<sequence length="137" mass="15686">RRKVPKPLTNLEERARLIILKEFNSVIPSLPLQNLKIDKNQVYIRRNFEGSNTENKEKTESIKTNSSKNSTFQIKNGVLLKTPFQNSKYKNSQSERLITSKPKKSEFGFVQGTFVVSSSESPIVDTTEKTTHVTIDR</sequence>
<organism evidence="2">
    <name type="scientific">Clastoptera arizonana</name>
    <name type="common">Arizona spittle bug</name>
    <dbReference type="NCBI Taxonomy" id="38151"/>
    <lineage>
        <taxon>Eukaryota</taxon>
        <taxon>Metazoa</taxon>
        <taxon>Ecdysozoa</taxon>
        <taxon>Arthropoda</taxon>
        <taxon>Hexapoda</taxon>
        <taxon>Insecta</taxon>
        <taxon>Pterygota</taxon>
        <taxon>Neoptera</taxon>
        <taxon>Paraneoptera</taxon>
        <taxon>Hemiptera</taxon>
        <taxon>Auchenorrhyncha</taxon>
        <taxon>Cercopoidea</taxon>
        <taxon>Clastopteridae</taxon>
        <taxon>Clastoptera</taxon>
    </lineage>
</organism>
<accession>A0A1B6E081</accession>
<name>A0A1B6E081_9HEMI</name>